<organism evidence="3 4">
    <name type="scientific">Eimeria acervulina</name>
    <name type="common">Coccidian parasite</name>
    <dbReference type="NCBI Taxonomy" id="5801"/>
    <lineage>
        <taxon>Eukaryota</taxon>
        <taxon>Sar</taxon>
        <taxon>Alveolata</taxon>
        <taxon>Apicomplexa</taxon>
        <taxon>Conoidasida</taxon>
        <taxon>Coccidia</taxon>
        <taxon>Eucoccidiorida</taxon>
        <taxon>Eimeriorina</taxon>
        <taxon>Eimeriidae</taxon>
        <taxon>Eimeria</taxon>
    </lineage>
</organism>
<dbReference type="VEuPathDB" id="ToxoDB:EAH_00009860"/>
<keyword evidence="1" id="KW-0175">Coiled coil</keyword>
<dbReference type="Proteomes" id="UP000018050">
    <property type="component" value="Unassembled WGS sequence"/>
</dbReference>
<sequence>MSKPKGATASSAPSPLERSGRQFNNERFKDRDDFWLDREAFSVFARQLDTSPVRSGFALLLLSPCQSPAVESNGNPTMGTRGFHGTPYSGSTTGQQWLRRYCEVKGNVFFYAPHAEAAFEGAYLLEDFVFQSLSPTRALAMGLVPELPLTEGDGDRVKQGAVLVGSSRHDGVYGRYVRPLVMLLESSRVAARWKETCESCSAAALQQHVRELQQLLQRERAAASREKEATALIAKQQEIALRETEGSKQTLLLEIERLQQRNQRLQATGEVTEKAAAEFVDQKMHEVSFLQNELASQLAGCKRLEAEVVELREALGASQQKAQQLATENSRLNCRVSDLLEDLEDAKDNPSRFALVMNRLRTANQRALVRLSIAYREENISLTQNFHQLEDKFKEKVALIRQVAEMGDAFDLLRKWLTCSELKIRFYEQGYKWSSQQEQEEREKIEELQRAIRVAEAAARSSYISHRAFLLGQQLKACTVNPSQKEVYAFLKCVGIPRKGNEIVGRRKREGASSRASSFPRALTVSLHVCKLDRFGWLFGEAEPSQLKEEEGEGLCFGWHAGGDGAGDAGRGEAIYPFGGLEGGPQLNLVADVCVLRAVEKLVPAGEYLKLKNLHALLQLDFSELKELHQQTVDKLVECRTRLRDLKMQCALNQASADWGLFHLNSPGAIPEGTEEANERKGAS</sequence>
<proteinExistence type="predicted"/>
<evidence type="ECO:0000256" key="2">
    <source>
        <dbReference type="SAM" id="MobiDB-lite"/>
    </source>
</evidence>
<feature type="coiled-coil region" evidence="1">
    <location>
        <begin position="202"/>
        <end position="349"/>
    </location>
</feature>
<reference evidence="3" key="1">
    <citation type="submission" date="2013-10" db="EMBL/GenBank/DDBJ databases">
        <title>Genomic analysis of the causative agents of coccidiosis in chickens.</title>
        <authorList>
            <person name="Reid A.J."/>
            <person name="Blake D."/>
            <person name="Billington K."/>
            <person name="Browne H."/>
            <person name="Dunn M."/>
            <person name="Hung S."/>
            <person name="Kawahara F."/>
            <person name="Miranda-Saavedra D."/>
            <person name="Mourier T."/>
            <person name="Nagra H."/>
            <person name="Otto T.D."/>
            <person name="Rawlings N."/>
            <person name="Sanchez A."/>
            <person name="Sanders M."/>
            <person name="Subramaniam C."/>
            <person name="Tay Y."/>
            <person name="Dear P."/>
            <person name="Doerig C."/>
            <person name="Gruber A."/>
            <person name="Parkinson J."/>
            <person name="Shirley M."/>
            <person name="Wan K.L."/>
            <person name="Berriman M."/>
            <person name="Tomley F."/>
            <person name="Pain A."/>
        </authorList>
    </citation>
    <scope>NUCLEOTIDE SEQUENCE</scope>
    <source>
        <strain evidence="3">Houghton</strain>
    </source>
</reference>
<evidence type="ECO:0000256" key="1">
    <source>
        <dbReference type="SAM" id="Coils"/>
    </source>
</evidence>
<dbReference type="OrthoDB" id="363951at2759"/>
<protein>
    <submittedName>
        <fullName evidence="3">Plasmodium falciparum CG7, related</fullName>
    </submittedName>
</protein>
<dbReference type="AlphaFoldDB" id="U6GWF9"/>
<evidence type="ECO:0000313" key="3">
    <source>
        <dbReference type="EMBL" id="CDI83593.1"/>
    </source>
</evidence>
<accession>U6GWF9</accession>
<evidence type="ECO:0000313" key="4">
    <source>
        <dbReference type="Proteomes" id="UP000018050"/>
    </source>
</evidence>
<name>U6GWF9_EIMAC</name>
<dbReference type="GeneID" id="25269056"/>
<reference evidence="3" key="2">
    <citation type="submission" date="2013-10" db="EMBL/GenBank/DDBJ databases">
        <authorList>
            <person name="Aslett M."/>
        </authorList>
    </citation>
    <scope>NUCLEOTIDE SEQUENCE</scope>
    <source>
        <strain evidence="3">Houghton</strain>
    </source>
</reference>
<gene>
    <name evidence="3" type="ORF">EAH_00009860</name>
</gene>
<dbReference type="OMA" id="FNTNERY"/>
<keyword evidence="4" id="KW-1185">Reference proteome</keyword>
<dbReference type="EMBL" id="HG673444">
    <property type="protein sequence ID" value="CDI83593.1"/>
    <property type="molecule type" value="Genomic_DNA"/>
</dbReference>
<feature type="region of interest" description="Disordered" evidence="2">
    <location>
        <begin position="1"/>
        <end position="23"/>
    </location>
</feature>
<dbReference type="RefSeq" id="XP_013247293.1">
    <property type="nucleotide sequence ID" value="XM_013391839.1"/>
</dbReference>